<dbReference type="Gene3D" id="3.20.20.60">
    <property type="entry name" value="Phosphoenolpyruvate-binding domains"/>
    <property type="match status" value="1"/>
</dbReference>
<keyword evidence="2" id="KW-0479">Metal-binding</keyword>
<proteinExistence type="inferred from homology"/>
<dbReference type="GO" id="GO:0046872">
    <property type="term" value="F:metal ion binding"/>
    <property type="evidence" value="ECO:0007669"/>
    <property type="project" value="UniProtKB-KW"/>
</dbReference>
<dbReference type="AlphaFoldDB" id="A0A2R8AC11"/>
<dbReference type="InterPro" id="IPR015813">
    <property type="entry name" value="Pyrv/PenolPyrv_kinase-like_dom"/>
</dbReference>
<evidence type="ECO:0000259" key="4">
    <source>
        <dbReference type="Pfam" id="PF03328"/>
    </source>
</evidence>
<name>A0A2R8AC11_9RHOB</name>
<feature type="domain" description="HpcH/HpaI aldolase/citrate lyase" evidence="4">
    <location>
        <begin position="5"/>
        <end position="225"/>
    </location>
</feature>
<dbReference type="SUPFAM" id="SSF51621">
    <property type="entry name" value="Phosphoenolpyruvate/pyruvate domain"/>
    <property type="match status" value="1"/>
</dbReference>
<protein>
    <submittedName>
        <fullName evidence="5">2-dehydro-3,6-dideoxy-6-sulfogluconate aldolase</fullName>
        <ecNumber evidence="5">4.1.2.58</ecNumber>
    </submittedName>
</protein>
<evidence type="ECO:0000313" key="5">
    <source>
        <dbReference type="EMBL" id="SPF29590.1"/>
    </source>
</evidence>
<dbReference type="InterPro" id="IPR040442">
    <property type="entry name" value="Pyrv_kinase-like_dom_sf"/>
</dbReference>
<dbReference type="Pfam" id="PF03328">
    <property type="entry name" value="HpcH_HpaI"/>
    <property type="match status" value="1"/>
</dbReference>
<dbReference type="Proteomes" id="UP000244932">
    <property type="component" value="Unassembled WGS sequence"/>
</dbReference>
<keyword evidence="6" id="KW-1185">Reference proteome</keyword>
<reference evidence="5 6" key="1">
    <citation type="submission" date="2018-03" db="EMBL/GenBank/DDBJ databases">
        <authorList>
            <person name="Keele B.F."/>
        </authorList>
    </citation>
    <scope>NUCLEOTIDE SEQUENCE [LARGE SCALE GENOMIC DNA]</scope>
    <source>
        <strain evidence="5 6">CeCT 8812</strain>
    </source>
</reference>
<gene>
    <name evidence="5" type="ORF">POI8812_01903</name>
</gene>
<dbReference type="InterPro" id="IPR005000">
    <property type="entry name" value="Aldolase/citrate-lyase_domain"/>
</dbReference>
<dbReference type="PANTHER" id="PTHR30502:SF0">
    <property type="entry name" value="PHOSPHOENOLPYRUVATE CARBOXYLASE FAMILY PROTEIN"/>
    <property type="match status" value="1"/>
</dbReference>
<evidence type="ECO:0000256" key="3">
    <source>
        <dbReference type="ARBA" id="ARBA00023239"/>
    </source>
</evidence>
<accession>A0A2R8AC11</accession>
<dbReference type="RefSeq" id="WP_108782273.1">
    <property type="nucleotide sequence ID" value="NZ_OMKW01000002.1"/>
</dbReference>
<dbReference type="GO" id="GO:0005737">
    <property type="term" value="C:cytoplasm"/>
    <property type="evidence" value="ECO:0007669"/>
    <property type="project" value="TreeGrafter"/>
</dbReference>
<keyword evidence="3 5" id="KW-0456">Lyase</keyword>
<dbReference type="InterPro" id="IPR050251">
    <property type="entry name" value="HpcH-HpaI_aldolase"/>
</dbReference>
<dbReference type="EC" id="4.1.2.58" evidence="5"/>
<organism evidence="5 6">
    <name type="scientific">Pontivivens insulae</name>
    <dbReference type="NCBI Taxonomy" id="1639689"/>
    <lineage>
        <taxon>Bacteria</taxon>
        <taxon>Pseudomonadati</taxon>
        <taxon>Pseudomonadota</taxon>
        <taxon>Alphaproteobacteria</taxon>
        <taxon>Rhodobacterales</taxon>
        <taxon>Paracoccaceae</taxon>
        <taxon>Pontivivens</taxon>
    </lineage>
</organism>
<dbReference type="EMBL" id="OMKW01000002">
    <property type="protein sequence ID" value="SPF29590.1"/>
    <property type="molecule type" value="Genomic_DNA"/>
</dbReference>
<sequence length="244" mass="25613">MSATFGCWLDLPSAAVAEVLAHAGFDWLLIDMEHGPIGIETVMHCLMALKGTDTRGIVRVAEGTEAAIKRALDTGADGVMVPNVRSVDEARDLARFFHYAPHGTRGEARSVIRAAKWGRGGAEYARSWPVNHKLILQIETPEGLAAADEIAQVPGVDMLFLGPADFAASAGVAPDAVEVREAASELGRIAARHGLRAGSVLFPGTDVADLLARGMTDLSIAGDVGLINTAADKALAAAREVRDV</sequence>
<evidence type="ECO:0000256" key="2">
    <source>
        <dbReference type="ARBA" id="ARBA00022723"/>
    </source>
</evidence>
<comment type="similarity">
    <text evidence="1">Belongs to the HpcH/HpaI aldolase family.</text>
</comment>
<dbReference type="OrthoDB" id="9802624at2"/>
<evidence type="ECO:0000313" key="6">
    <source>
        <dbReference type="Proteomes" id="UP000244932"/>
    </source>
</evidence>
<dbReference type="GO" id="GO:0016832">
    <property type="term" value="F:aldehyde-lyase activity"/>
    <property type="evidence" value="ECO:0007669"/>
    <property type="project" value="TreeGrafter"/>
</dbReference>
<evidence type="ECO:0000256" key="1">
    <source>
        <dbReference type="ARBA" id="ARBA00005568"/>
    </source>
</evidence>
<dbReference type="PANTHER" id="PTHR30502">
    <property type="entry name" value="2-KETO-3-DEOXY-L-RHAMNONATE ALDOLASE"/>
    <property type="match status" value="1"/>
</dbReference>